<protein>
    <submittedName>
        <fullName evidence="2">Uncharacterized protein</fullName>
    </submittedName>
</protein>
<keyword evidence="3" id="KW-1185">Reference proteome</keyword>
<accession>A0ABR2YWW3</accession>
<name>A0ABR2YWW3_9CHLO</name>
<dbReference type="PANTHER" id="PTHR34118">
    <property type="entry name" value="NF-KAPPA-B INHIBITOR-LIKE PROTEIN-RELATED"/>
    <property type="match status" value="1"/>
</dbReference>
<gene>
    <name evidence="2" type="ORF">WJX75_009264</name>
</gene>
<keyword evidence="1" id="KW-1133">Transmembrane helix</keyword>
<feature type="transmembrane region" description="Helical" evidence="1">
    <location>
        <begin position="110"/>
        <end position="137"/>
    </location>
</feature>
<sequence>MASELFARSSCRIFERQKQHSLAETSAPWTNPCRPTTSHISLRHTARNLHAGRLAASSAMQEDSENGVPMGFAAYDLEERLQQDQAESLEEYAELKDLLLKRTQRAGAFLAGYLFLTVSGPAALSTLVGTAGSYAYLRWLIHDMDGLSEDMVVPFRDARAQPGGPVQTAALGFAAYRQALRPRLLVAVVLAAAVAAFNTVSETPLGRVEQACLLAGFLSYKAALLLNVWDSLRPRVDPEVIRRPRRPELAVLPPVEELAKPGNTSNEK</sequence>
<reference evidence="2 3" key="1">
    <citation type="journal article" date="2024" name="Nat. Commun.">
        <title>Phylogenomics reveals the evolutionary origins of lichenization in chlorophyte algae.</title>
        <authorList>
            <person name="Puginier C."/>
            <person name="Libourel C."/>
            <person name="Otte J."/>
            <person name="Skaloud P."/>
            <person name="Haon M."/>
            <person name="Grisel S."/>
            <person name="Petersen M."/>
            <person name="Berrin J.G."/>
            <person name="Delaux P.M."/>
            <person name="Dal Grande F."/>
            <person name="Keller J."/>
        </authorList>
    </citation>
    <scope>NUCLEOTIDE SEQUENCE [LARGE SCALE GENOMIC DNA]</scope>
    <source>
        <strain evidence="2 3">SAG 216-7</strain>
    </source>
</reference>
<organism evidence="2 3">
    <name type="scientific">Coccomyxa subellipsoidea</name>
    <dbReference type="NCBI Taxonomy" id="248742"/>
    <lineage>
        <taxon>Eukaryota</taxon>
        <taxon>Viridiplantae</taxon>
        <taxon>Chlorophyta</taxon>
        <taxon>core chlorophytes</taxon>
        <taxon>Trebouxiophyceae</taxon>
        <taxon>Trebouxiophyceae incertae sedis</taxon>
        <taxon>Coccomyxaceae</taxon>
        <taxon>Coccomyxa</taxon>
    </lineage>
</organism>
<evidence type="ECO:0000256" key="1">
    <source>
        <dbReference type="SAM" id="Phobius"/>
    </source>
</evidence>
<keyword evidence="1" id="KW-0472">Membrane</keyword>
<dbReference type="PANTHER" id="PTHR34118:SF6">
    <property type="entry name" value="PROTEIN CONSERVED ONLY IN THE GREEN LINEAGE 160, CHLOROPLASTIC"/>
    <property type="match status" value="1"/>
</dbReference>
<evidence type="ECO:0000313" key="2">
    <source>
        <dbReference type="EMBL" id="KAK9916142.1"/>
    </source>
</evidence>
<proteinExistence type="predicted"/>
<keyword evidence="1" id="KW-0812">Transmembrane</keyword>
<dbReference type="Proteomes" id="UP001491310">
    <property type="component" value="Unassembled WGS sequence"/>
</dbReference>
<comment type="caution">
    <text evidence="2">The sequence shown here is derived from an EMBL/GenBank/DDBJ whole genome shotgun (WGS) entry which is preliminary data.</text>
</comment>
<dbReference type="EMBL" id="JALJOT010000004">
    <property type="protein sequence ID" value="KAK9916142.1"/>
    <property type="molecule type" value="Genomic_DNA"/>
</dbReference>
<evidence type="ECO:0000313" key="3">
    <source>
        <dbReference type="Proteomes" id="UP001491310"/>
    </source>
</evidence>